<keyword evidence="11 13" id="KW-0520">NAD</keyword>
<dbReference type="FunFam" id="3.10.20.600:FF:000001">
    <property type="entry name" value="NADH dehydrogenase [ubiquinone] flavoprotein 1, mitochondrial"/>
    <property type="match status" value="1"/>
</dbReference>
<dbReference type="SUPFAM" id="SSF142984">
    <property type="entry name" value="Nqo1 middle domain-like"/>
    <property type="match status" value="1"/>
</dbReference>
<evidence type="ECO:0000256" key="8">
    <source>
        <dbReference type="ARBA" id="ARBA00022967"/>
    </source>
</evidence>
<dbReference type="Proteomes" id="UP000515292">
    <property type="component" value="Chromosome"/>
</dbReference>
<dbReference type="GO" id="GO:0051287">
    <property type="term" value="F:NAD binding"/>
    <property type="evidence" value="ECO:0007669"/>
    <property type="project" value="UniProtKB-UniRule"/>
</dbReference>
<comment type="similarity">
    <text evidence="3 13">Belongs to the complex I 51 kDa subunit family.</text>
</comment>
<keyword evidence="4 13" id="KW-0004">4Fe-4S</keyword>
<dbReference type="AlphaFoldDB" id="A0A7G5IEQ9"/>
<dbReference type="GO" id="GO:0010181">
    <property type="term" value="F:FMN binding"/>
    <property type="evidence" value="ECO:0007669"/>
    <property type="project" value="InterPro"/>
</dbReference>
<dbReference type="GO" id="GO:0048038">
    <property type="term" value="F:quinone binding"/>
    <property type="evidence" value="ECO:0007669"/>
    <property type="project" value="UniProtKB-KW"/>
</dbReference>
<organism evidence="15 16">
    <name type="scientific">Sandaracinobacteroides saxicola</name>
    <dbReference type="NCBI Taxonomy" id="2759707"/>
    <lineage>
        <taxon>Bacteria</taxon>
        <taxon>Pseudomonadati</taxon>
        <taxon>Pseudomonadota</taxon>
        <taxon>Alphaproteobacteria</taxon>
        <taxon>Sphingomonadales</taxon>
        <taxon>Sphingosinicellaceae</taxon>
        <taxon>Sandaracinobacteroides</taxon>
    </lineage>
</organism>
<comment type="catalytic activity">
    <reaction evidence="12 13">
        <text>a quinone + NADH + 5 H(+)(in) = a quinol + NAD(+) + 4 H(+)(out)</text>
        <dbReference type="Rhea" id="RHEA:57888"/>
        <dbReference type="ChEBI" id="CHEBI:15378"/>
        <dbReference type="ChEBI" id="CHEBI:24646"/>
        <dbReference type="ChEBI" id="CHEBI:57540"/>
        <dbReference type="ChEBI" id="CHEBI:57945"/>
        <dbReference type="ChEBI" id="CHEBI:132124"/>
    </reaction>
</comment>
<dbReference type="NCBIfam" id="NF010120">
    <property type="entry name" value="PRK13596.1"/>
    <property type="match status" value="1"/>
</dbReference>
<evidence type="ECO:0000259" key="14">
    <source>
        <dbReference type="SMART" id="SM00928"/>
    </source>
</evidence>
<dbReference type="Pfam" id="PF22461">
    <property type="entry name" value="SLBB_2"/>
    <property type="match status" value="1"/>
</dbReference>
<dbReference type="GO" id="GO:0051539">
    <property type="term" value="F:4 iron, 4 sulfur cluster binding"/>
    <property type="evidence" value="ECO:0007669"/>
    <property type="project" value="UniProtKB-UniRule"/>
</dbReference>
<evidence type="ECO:0000256" key="13">
    <source>
        <dbReference type="RuleBase" id="RU364066"/>
    </source>
</evidence>
<keyword evidence="5 13" id="KW-0285">Flavoprotein</keyword>
<proteinExistence type="inferred from homology"/>
<comment type="cofactor">
    <cofactor evidence="1 13">
        <name>FMN</name>
        <dbReference type="ChEBI" id="CHEBI:58210"/>
    </cofactor>
</comment>
<keyword evidence="7 13" id="KW-0479">Metal-binding</keyword>
<evidence type="ECO:0000256" key="2">
    <source>
        <dbReference type="ARBA" id="ARBA00001966"/>
    </source>
</evidence>
<comment type="cofactor">
    <cofactor evidence="2 13">
        <name>[4Fe-4S] cluster</name>
        <dbReference type="ChEBI" id="CHEBI:49883"/>
    </cofactor>
</comment>
<sequence>MLADKDRIFTNLYGFAPWGLADAMKRGDWEDTAALMAPGPDAIIDAVKQSGLRGRGGAGFPTGMKWSFMPKEPKPGKPSFLVINADESEPGSCKDREIIRHDPHKLLEGALIAGFAMRARAAYIYIRGEYIREAETLFAAVEEAYAKGLLGKNAAGSGYDFDVFVHRGAGAYICGEETAMIESLEGKKGQPRLKPPFPAGVGLYGCPTTVNNVESIAVVPTILRRGAAWFAGIGRPKNEGTKLFQISGHVNKPCVVEEAMSVPFRELIETHCGGIRGGFDNLLAVIPGGSSVPLVPAHEIADCPMDFDALRDLKSGLGTAAVIVMDKSTDIVKAIARISYFYKHESCGQCTPCREGTGWMWRVMQRLVTGDAEPHEVDLLLEVTTEIEGHTICALGDAAAWPIQGLIRHFRPEIEARIARRRGFVSVPAMALAAE</sequence>
<evidence type="ECO:0000256" key="12">
    <source>
        <dbReference type="ARBA" id="ARBA00047712"/>
    </source>
</evidence>
<evidence type="ECO:0000256" key="1">
    <source>
        <dbReference type="ARBA" id="ARBA00001917"/>
    </source>
</evidence>
<dbReference type="FunFam" id="3.40.50.11540:FF:000001">
    <property type="entry name" value="NADH dehydrogenase [ubiquinone] flavoprotein 1, mitochondrial"/>
    <property type="match status" value="1"/>
</dbReference>
<keyword evidence="6 13" id="KW-0288">FMN</keyword>
<dbReference type="SMART" id="SM00928">
    <property type="entry name" value="NADH_4Fe-4S"/>
    <property type="match status" value="1"/>
</dbReference>
<dbReference type="Pfam" id="PF01512">
    <property type="entry name" value="Complex1_51K"/>
    <property type="match status" value="1"/>
</dbReference>
<dbReference type="SUPFAM" id="SSF140490">
    <property type="entry name" value="Nqo1C-terminal domain-like"/>
    <property type="match status" value="1"/>
</dbReference>
<dbReference type="KEGG" id="sand:H3309_10640"/>
<reference evidence="15 16" key="1">
    <citation type="submission" date="2020-07" db="EMBL/GenBank/DDBJ databases">
        <title>Complete genome sequence for Sandaracinobacter sp. M6.</title>
        <authorList>
            <person name="Tang Y."/>
            <person name="Liu Q."/>
            <person name="Guo Z."/>
            <person name="Lei P."/>
            <person name="Huang B."/>
        </authorList>
    </citation>
    <scope>NUCLEOTIDE SEQUENCE [LARGE SCALE GENOMIC DNA]</scope>
    <source>
        <strain evidence="15 16">M6</strain>
    </source>
</reference>
<keyword evidence="10 13" id="KW-0411">Iron-sulfur</keyword>
<evidence type="ECO:0000256" key="3">
    <source>
        <dbReference type="ARBA" id="ARBA00007523"/>
    </source>
</evidence>
<dbReference type="Gene3D" id="1.20.1440.230">
    <property type="entry name" value="NADH-ubiquinone oxidoreductase 51kDa subunit, iron-sulphur binding domain"/>
    <property type="match status" value="1"/>
</dbReference>
<comment type="function">
    <text evidence="13">NDH-1 shuttles electrons from NADH, via FMN and iron-sulfur (Fe-S) centers, to quinones in the respiratory chain.</text>
</comment>
<feature type="domain" description="NADH-ubiquinone oxidoreductase 51kDa subunit iron-sulphur binding" evidence="14">
    <location>
        <begin position="332"/>
        <end position="377"/>
    </location>
</feature>
<dbReference type="GO" id="GO:0008137">
    <property type="term" value="F:NADH dehydrogenase (ubiquinone) activity"/>
    <property type="evidence" value="ECO:0007669"/>
    <property type="project" value="InterPro"/>
</dbReference>
<dbReference type="PROSITE" id="PS00644">
    <property type="entry name" value="COMPLEX1_51K_1"/>
    <property type="match status" value="1"/>
</dbReference>
<dbReference type="PROSITE" id="PS00645">
    <property type="entry name" value="COMPLEX1_51K_2"/>
    <property type="match status" value="1"/>
</dbReference>
<evidence type="ECO:0000256" key="5">
    <source>
        <dbReference type="ARBA" id="ARBA00022630"/>
    </source>
</evidence>
<gene>
    <name evidence="15" type="primary">nuoF</name>
    <name evidence="15" type="ORF">H3309_10640</name>
</gene>
<evidence type="ECO:0000256" key="4">
    <source>
        <dbReference type="ARBA" id="ARBA00022485"/>
    </source>
</evidence>
<dbReference type="InterPro" id="IPR019575">
    <property type="entry name" value="Nuop51_4Fe4S-bd"/>
</dbReference>
<evidence type="ECO:0000256" key="9">
    <source>
        <dbReference type="ARBA" id="ARBA00023004"/>
    </source>
</evidence>
<dbReference type="InterPro" id="IPR050837">
    <property type="entry name" value="ComplexI_51kDa_subunit"/>
</dbReference>
<dbReference type="PANTHER" id="PTHR11780">
    <property type="entry name" value="NADH-UBIQUINONE OXIDOREDUCTASE FLAVOPROTEIN 1 NDUFV1"/>
    <property type="match status" value="1"/>
</dbReference>
<evidence type="ECO:0000313" key="15">
    <source>
        <dbReference type="EMBL" id="QMW21851.1"/>
    </source>
</evidence>
<keyword evidence="8" id="KW-1278">Translocase</keyword>
<dbReference type="Gene3D" id="3.10.20.600">
    <property type="match status" value="1"/>
</dbReference>
<keyword evidence="9 13" id="KW-0408">Iron</keyword>
<dbReference type="NCBIfam" id="TIGR01959">
    <property type="entry name" value="nuoF_fam"/>
    <property type="match status" value="1"/>
</dbReference>
<evidence type="ECO:0000256" key="11">
    <source>
        <dbReference type="ARBA" id="ARBA00023027"/>
    </source>
</evidence>
<name>A0A7G5IEQ9_9SPHN</name>
<dbReference type="SUPFAM" id="SSF142019">
    <property type="entry name" value="Nqo1 FMN-binding domain-like"/>
    <property type="match status" value="1"/>
</dbReference>
<dbReference type="GO" id="GO:0046872">
    <property type="term" value="F:metal ion binding"/>
    <property type="evidence" value="ECO:0007669"/>
    <property type="project" value="UniProtKB-KW"/>
</dbReference>
<dbReference type="InterPro" id="IPR037207">
    <property type="entry name" value="Nuop51_4Fe4S-bd_sf"/>
</dbReference>
<keyword evidence="13" id="KW-0874">Quinone</keyword>
<evidence type="ECO:0000256" key="10">
    <source>
        <dbReference type="ARBA" id="ARBA00023014"/>
    </source>
</evidence>
<dbReference type="InterPro" id="IPR001949">
    <property type="entry name" value="NADH-UbQ_OxRdtase_51kDa_CS"/>
</dbReference>
<evidence type="ECO:0000256" key="6">
    <source>
        <dbReference type="ARBA" id="ARBA00022643"/>
    </source>
</evidence>
<keyword evidence="16" id="KW-1185">Reference proteome</keyword>
<dbReference type="FunFam" id="1.20.1440.230:FF:000001">
    <property type="entry name" value="Mitochondrial NADH dehydrogenase flavoprotein 1"/>
    <property type="match status" value="1"/>
</dbReference>
<accession>A0A7G5IEQ9</accession>
<evidence type="ECO:0000256" key="7">
    <source>
        <dbReference type="ARBA" id="ARBA00022723"/>
    </source>
</evidence>
<dbReference type="RefSeq" id="WP_182294697.1">
    <property type="nucleotide sequence ID" value="NZ_CP059851.1"/>
</dbReference>
<dbReference type="InterPro" id="IPR054765">
    <property type="entry name" value="SLBB_dom"/>
</dbReference>
<dbReference type="InterPro" id="IPR011537">
    <property type="entry name" value="NADH-UbQ_OxRdtase_suF"/>
</dbReference>
<protein>
    <recommendedName>
        <fullName evidence="13">NADH-quinone oxidoreductase subunit F</fullName>
        <ecNumber evidence="13">7.1.1.-</ecNumber>
    </recommendedName>
</protein>
<dbReference type="PANTHER" id="PTHR11780:SF10">
    <property type="entry name" value="NADH DEHYDROGENASE [UBIQUINONE] FLAVOPROTEIN 1, MITOCHONDRIAL"/>
    <property type="match status" value="1"/>
</dbReference>
<dbReference type="InterPro" id="IPR037225">
    <property type="entry name" value="Nuo51_FMN-bd_sf"/>
</dbReference>
<dbReference type="Pfam" id="PF10589">
    <property type="entry name" value="NADH_4Fe-4S"/>
    <property type="match status" value="1"/>
</dbReference>
<dbReference type="Gene3D" id="3.40.50.11540">
    <property type="entry name" value="NADH-ubiquinone oxidoreductase 51kDa subunit"/>
    <property type="match status" value="1"/>
</dbReference>
<dbReference type="EC" id="7.1.1.-" evidence="13"/>
<dbReference type="EMBL" id="CP059851">
    <property type="protein sequence ID" value="QMW21851.1"/>
    <property type="molecule type" value="Genomic_DNA"/>
</dbReference>
<evidence type="ECO:0000313" key="16">
    <source>
        <dbReference type="Proteomes" id="UP000515292"/>
    </source>
</evidence>
<dbReference type="InterPro" id="IPR011538">
    <property type="entry name" value="Nuo51_FMN-bd"/>
</dbReference>